<organism evidence="2 3">
    <name type="scientific">Moelleriella libera RCEF 2490</name>
    <dbReference type="NCBI Taxonomy" id="1081109"/>
    <lineage>
        <taxon>Eukaryota</taxon>
        <taxon>Fungi</taxon>
        <taxon>Dikarya</taxon>
        <taxon>Ascomycota</taxon>
        <taxon>Pezizomycotina</taxon>
        <taxon>Sordariomycetes</taxon>
        <taxon>Hypocreomycetidae</taxon>
        <taxon>Hypocreales</taxon>
        <taxon>Clavicipitaceae</taxon>
        <taxon>Moelleriella</taxon>
    </lineage>
</organism>
<dbReference type="OrthoDB" id="4949256at2759"/>
<dbReference type="AlphaFoldDB" id="A0A167VNJ0"/>
<dbReference type="Proteomes" id="UP000078544">
    <property type="component" value="Unassembled WGS sequence"/>
</dbReference>
<evidence type="ECO:0000313" key="2">
    <source>
        <dbReference type="EMBL" id="KZZ87785.1"/>
    </source>
</evidence>
<evidence type="ECO:0000313" key="3">
    <source>
        <dbReference type="Proteomes" id="UP000078544"/>
    </source>
</evidence>
<feature type="domain" description="Tail specific protease" evidence="1">
    <location>
        <begin position="4"/>
        <end position="75"/>
    </location>
</feature>
<dbReference type="EMBL" id="AZGY01000034">
    <property type="protein sequence ID" value="KZZ87785.1"/>
    <property type="molecule type" value="Genomic_DNA"/>
</dbReference>
<keyword evidence="3" id="KW-1185">Reference proteome</keyword>
<dbReference type="GO" id="GO:0008236">
    <property type="term" value="F:serine-type peptidase activity"/>
    <property type="evidence" value="ECO:0007669"/>
    <property type="project" value="InterPro"/>
</dbReference>
<dbReference type="InterPro" id="IPR029045">
    <property type="entry name" value="ClpP/crotonase-like_dom_sf"/>
</dbReference>
<dbReference type="Pfam" id="PF03572">
    <property type="entry name" value="Peptidase_S41"/>
    <property type="match status" value="1"/>
</dbReference>
<sequence>METAVLFISSFEGTDLPENDSKVFADVATKFVNNAARDGRTKLVIDVTRNPGGEISRGFDLFKLFFPNQFPYSATRFRRHTGADSLVEIFGALNKPSGNPLAFKANVKPDQTSDFKSLQDFLGVDQPAELGAPVSALYANFNYTNSALSGRPLRGFGNDTKLPKQGPFKAENIIIIGDGACSSTCTTFTNLMVNVGGVRTLAFGGRPKLAPMQVMGGVRGAQAAEFKFIDTVDSVANKFMASAPKGTFSEQLIKTANASLPPGLSKMPLVLPGGGVNLRNAYQKDNDHLPEQFSYQAADCRLFYTAENIVMPNTTWKAASDAIWGSKGCVKGSTGGSGSRGNNATGSQKADQGVIRSAGSTLPVAWSLIVACLSAALVW</sequence>
<dbReference type="InterPro" id="IPR005151">
    <property type="entry name" value="Tail-specific_protease"/>
</dbReference>
<comment type="caution">
    <text evidence="2">The sequence shown here is derived from an EMBL/GenBank/DDBJ whole genome shotgun (WGS) entry which is preliminary data.</text>
</comment>
<dbReference type="PANTHER" id="PTHR37049">
    <property type="entry name" value="PEPTIDASE S41 FAMILY PROTEIN"/>
    <property type="match status" value="1"/>
</dbReference>
<gene>
    <name evidence="2" type="ORF">AAL_08288</name>
</gene>
<dbReference type="Gene3D" id="3.90.226.10">
    <property type="entry name" value="2-enoyl-CoA Hydratase, Chain A, domain 1"/>
    <property type="match status" value="1"/>
</dbReference>
<name>A0A167VNJ0_9HYPO</name>
<dbReference type="InterPro" id="IPR052766">
    <property type="entry name" value="S41A_metabolite_peptidase"/>
</dbReference>
<evidence type="ECO:0000259" key="1">
    <source>
        <dbReference type="Pfam" id="PF03572"/>
    </source>
</evidence>
<dbReference type="SUPFAM" id="SSF52096">
    <property type="entry name" value="ClpP/crotonase"/>
    <property type="match status" value="1"/>
</dbReference>
<reference evidence="2 3" key="1">
    <citation type="journal article" date="2016" name="Genome Biol. Evol.">
        <title>Divergent and convergent evolution of fungal pathogenicity.</title>
        <authorList>
            <person name="Shang Y."/>
            <person name="Xiao G."/>
            <person name="Zheng P."/>
            <person name="Cen K."/>
            <person name="Zhan S."/>
            <person name="Wang C."/>
        </authorList>
    </citation>
    <scope>NUCLEOTIDE SEQUENCE [LARGE SCALE GENOMIC DNA]</scope>
    <source>
        <strain evidence="2 3">RCEF 2490</strain>
    </source>
</reference>
<dbReference type="PANTHER" id="PTHR37049:SF4">
    <property type="entry name" value="RHODANESE DOMAIN-CONTAINING PROTEIN"/>
    <property type="match status" value="1"/>
</dbReference>
<accession>A0A167VNJ0</accession>
<proteinExistence type="predicted"/>
<dbReference type="STRING" id="1081109.A0A167VNJ0"/>
<protein>
    <submittedName>
        <fullName evidence="2">Peptidase S41</fullName>
    </submittedName>
</protein>
<dbReference type="GO" id="GO:0006508">
    <property type="term" value="P:proteolysis"/>
    <property type="evidence" value="ECO:0007669"/>
    <property type="project" value="InterPro"/>
</dbReference>